<dbReference type="KEGG" id="marz:MARA_02580"/>
<dbReference type="EMBL" id="AP022592">
    <property type="protein sequence ID" value="BBY46828.1"/>
    <property type="molecule type" value="Genomic_DNA"/>
</dbReference>
<evidence type="ECO:0000256" key="2">
    <source>
        <dbReference type="SAM" id="MobiDB-lite"/>
    </source>
</evidence>
<name>A0A7I7RQI1_9MYCO</name>
<protein>
    <submittedName>
        <fullName evidence="5">Nucleoid-associated protein Lsr2</fullName>
    </submittedName>
</protein>
<dbReference type="Pfam" id="PF11774">
    <property type="entry name" value="Lsr2"/>
    <property type="match status" value="1"/>
</dbReference>
<dbReference type="Proteomes" id="UP000467428">
    <property type="component" value="Plasmid pJCM18538"/>
</dbReference>
<dbReference type="InterPro" id="IPR036625">
    <property type="entry name" value="E3-bd_dom_sf"/>
</dbReference>
<evidence type="ECO:0000259" key="4">
    <source>
        <dbReference type="Pfam" id="PF23359"/>
    </source>
</evidence>
<dbReference type="GO" id="GO:0016746">
    <property type="term" value="F:acyltransferase activity"/>
    <property type="evidence" value="ECO:0007669"/>
    <property type="project" value="InterPro"/>
</dbReference>
<evidence type="ECO:0000313" key="6">
    <source>
        <dbReference type="Proteomes" id="UP000467428"/>
    </source>
</evidence>
<dbReference type="InterPro" id="IPR042261">
    <property type="entry name" value="Lsr2-like_dimerization"/>
</dbReference>
<sequence length="120" mass="13131">MAERVTRQVVDDIDGTDITDGGGETIEFSVRGVSYRIDLSTRNASKFDKTLTPYINAAREVSGQERPRNRRAKKSRSTKAEAGASPSAIRAWAAENGYTVSPRGRVPREVLEAFEGATAR</sequence>
<dbReference type="AlphaFoldDB" id="A0A7I7RQI1"/>
<dbReference type="Gene3D" id="4.10.320.10">
    <property type="entry name" value="E3-binding domain"/>
    <property type="match status" value="1"/>
</dbReference>
<evidence type="ECO:0000313" key="5">
    <source>
        <dbReference type="EMBL" id="BBY46828.1"/>
    </source>
</evidence>
<evidence type="ECO:0000256" key="1">
    <source>
        <dbReference type="ARBA" id="ARBA00023125"/>
    </source>
</evidence>
<feature type="domain" description="Lsr2 dimerization" evidence="3">
    <location>
        <begin position="1"/>
        <end position="61"/>
    </location>
</feature>
<dbReference type="InterPro" id="IPR024412">
    <property type="entry name" value="Lsr2_dim_dom"/>
</dbReference>
<feature type="compositionally biased region" description="Basic residues" evidence="2">
    <location>
        <begin position="68"/>
        <end position="77"/>
    </location>
</feature>
<dbReference type="Gene3D" id="3.30.60.230">
    <property type="entry name" value="Lsr2, dimerization domain"/>
    <property type="match status" value="1"/>
</dbReference>
<dbReference type="RefSeq" id="WP_163916448.1">
    <property type="nucleotide sequence ID" value="NZ_AP022592.1"/>
</dbReference>
<feature type="domain" description="Lsr2 DNA-binding" evidence="4">
    <location>
        <begin position="82"/>
        <end position="117"/>
    </location>
</feature>
<dbReference type="Pfam" id="PF23359">
    <property type="entry name" value="Lsr2_DNA-bd"/>
    <property type="match status" value="1"/>
</dbReference>
<accession>A0A7I7RQI1</accession>
<dbReference type="GO" id="GO:0003677">
    <property type="term" value="F:DNA binding"/>
    <property type="evidence" value="ECO:0007669"/>
    <property type="project" value="UniProtKB-KW"/>
</dbReference>
<organism evidence="5 6">
    <name type="scientific">Mycolicibacterium arabiense</name>
    <dbReference type="NCBI Taxonomy" id="1286181"/>
    <lineage>
        <taxon>Bacteria</taxon>
        <taxon>Bacillati</taxon>
        <taxon>Actinomycetota</taxon>
        <taxon>Actinomycetes</taxon>
        <taxon>Mycobacteriales</taxon>
        <taxon>Mycobacteriaceae</taxon>
        <taxon>Mycolicibacterium</taxon>
    </lineage>
</organism>
<reference evidence="5 6" key="1">
    <citation type="journal article" date="2019" name="Emerg. Microbes Infect.">
        <title>Comprehensive subspecies identification of 175 nontuberculous mycobacteria species based on 7547 genomic profiles.</title>
        <authorList>
            <person name="Matsumoto Y."/>
            <person name="Kinjo T."/>
            <person name="Motooka D."/>
            <person name="Nabeya D."/>
            <person name="Jung N."/>
            <person name="Uechi K."/>
            <person name="Horii T."/>
            <person name="Iida T."/>
            <person name="Fujita J."/>
            <person name="Nakamura S."/>
        </authorList>
    </citation>
    <scope>NUCLEOTIDE SEQUENCE [LARGE SCALE GENOMIC DNA]</scope>
    <source>
        <strain evidence="5 6">JCM 18538</strain>
        <plasmid evidence="5">pJCM18538</plasmid>
    </source>
</reference>
<proteinExistence type="predicted"/>
<dbReference type="InterPro" id="IPR055370">
    <property type="entry name" value="Lsr2_DNA-bd"/>
</dbReference>
<keyword evidence="6" id="KW-1185">Reference proteome</keyword>
<evidence type="ECO:0000259" key="3">
    <source>
        <dbReference type="Pfam" id="PF11774"/>
    </source>
</evidence>
<gene>
    <name evidence="5" type="primary">lsr2</name>
    <name evidence="5" type="ORF">MARA_02580</name>
</gene>
<keyword evidence="5" id="KW-0614">Plasmid</keyword>
<geneLocation type="plasmid" evidence="5">
    <name>pJCM18538</name>
</geneLocation>
<keyword evidence="1" id="KW-0238">DNA-binding</keyword>
<feature type="region of interest" description="Disordered" evidence="2">
    <location>
        <begin position="58"/>
        <end position="88"/>
    </location>
</feature>